<keyword evidence="3 4" id="KW-0326">Glycosidase</keyword>
<dbReference type="Pfam" id="PF00704">
    <property type="entry name" value="Glyco_hydro_18"/>
    <property type="match status" value="1"/>
</dbReference>
<feature type="domain" description="GH18" evidence="7">
    <location>
        <begin position="1"/>
        <end position="347"/>
    </location>
</feature>
<evidence type="ECO:0000313" key="8">
    <source>
        <dbReference type="EMBL" id="ETN64225.1"/>
    </source>
</evidence>
<feature type="transmembrane region" description="Helical" evidence="6">
    <location>
        <begin position="380"/>
        <end position="406"/>
    </location>
</feature>
<keyword evidence="2 4" id="KW-0378">Hydrolase</keyword>
<reference evidence="8" key="3">
    <citation type="journal article" date="2013" name="Nucleic Acids Res.">
        <title>The genome of Anopheles darlingi, the main neotropical malaria vector.</title>
        <authorList>
            <person name="Marinotti O."/>
            <person name="Cerqueira G.C."/>
            <person name="de Almeida L.G."/>
            <person name="Ferro M.I."/>
            <person name="Loreto E.L."/>
            <person name="Zaha A."/>
            <person name="Teixeira S.M."/>
            <person name="Wespiser A.R."/>
            <person name="Almeida E Silva A."/>
            <person name="Schlindwein A.D."/>
            <person name="Pacheco A.C."/>
            <person name="Silva A.L."/>
            <person name="Graveley B.R."/>
            <person name="Walenz B.P."/>
            <person name="Lima Bde A."/>
            <person name="Ribeiro C.A."/>
            <person name="Nunes-Silva C.G."/>
            <person name="de Carvalho C.R."/>
            <person name="Soares C.M."/>
            <person name="de Menezes C.B."/>
            <person name="Matiolli C."/>
            <person name="Caffrey D."/>
            <person name="Araujo D.A."/>
            <person name="de Oliveira D.M."/>
            <person name="Golenbock D."/>
            <person name="Grisard E.C."/>
            <person name="Fantinatti-Garboggini F."/>
            <person name="de Carvalho F.M."/>
            <person name="Barcellos F.G."/>
            <person name="Prosdocimi F."/>
            <person name="May G."/>
            <person name="Azevedo Junior G.M."/>
            <person name="Guimaraes G.M."/>
            <person name="Goldman G.H."/>
            <person name="Padilha I.Q."/>
            <person name="Batista Jda S."/>
            <person name="Ferro J.A."/>
            <person name="Ribeiro J.M."/>
            <person name="Fietto J.L."/>
            <person name="Dabbas K.M."/>
            <person name="Cerdeira L."/>
            <person name="Agnez-Lima L.F."/>
            <person name="Brocchi M."/>
            <person name="de Carvalho M.O."/>
            <person name="Teixeira Mde M."/>
            <person name="Diniz Maia Mde M."/>
            <person name="Goldman M.H."/>
            <person name="Cruz Schneider M.P."/>
            <person name="Felipe M.S."/>
            <person name="Hungria M."/>
            <person name="Nicolas M.F."/>
            <person name="Pereira M."/>
            <person name="Montes M.A."/>
            <person name="Cantao M.E."/>
            <person name="Vincentz M."/>
            <person name="Rafael M.S."/>
            <person name="Silverman N."/>
            <person name="Stoco P.H."/>
            <person name="Souza R.C."/>
            <person name="Vicentini R."/>
            <person name="Gazzinelli R.T."/>
            <person name="Neves Rde O."/>
            <person name="Silva R."/>
            <person name="Astolfi-Filho S."/>
            <person name="Maciel T.E."/>
            <person name="Urmenyi T.P."/>
            <person name="Tadei W.P."/>
            <person name="Camargo E.P."/>
            <person name="de Vasconcelos A.T."/>
        </authorList>
    </citation>
    <scope>NUCLEOTIDE SEQUENCE</scope>
</reference>
<evidence type="ECO:0000256" key="5">
    <source>
        <dbReference type="RuleBase" id="RU004453"/>
    </source>
</evidence>
<dbReference type="InterPro" id="IPR011583">
    <property type="entry name" value="Chitinase_II/V-like_cat"/>
</dbReference>
<dbReference type="GO" id="GO:0005975">
    <property type="term" value="P:carbohydrate metabolic process"/>
    <property type="evidence" value="ECO:0007669"/>
    <property type="project" value="InterPro"/>
</dbReference>
<dbReference type="STRING" id="43151.W5JMU7"/>
<reference evidence="8 10" key="1">
    <citation type="journal article" date="2010" name="BMC Genomics">
        <title>Combination of measures distinguishes pre-miRNAs from other stem-loops in the genome of the newly sequenced Anopheles darlingi.</title>
        <authorList>
            <person name="Mendes N.D."/>
            <person name="Freitas A.T."/>
            <person name="Vasconcelos A.T."/>
            <person name="Sagot M.F."/>
        </authorList>
    </citation>
    <scope>NUCLEOTIDE SEQUENCE</scope>
</reference>
<dbReference type="HOGENOM" id="CLU_002833_3_0_1"/>
<dbReference type="InterPro" id="IPR050314">
    <property type="entry name" value="Glycosyl_Hydrlase_18"/>
</dbReference>
<evidence type="ECO:0000256" key="6">
    <source>
        <dbReference type="SAM" id="Phobius"/>
    </source>
</evidence>
<dbReference type="GO" id="GO:0008061">
    <property type="term" value="F:chitin binding"/>
    <property type="evidence" value="ECO:0007669"/>
    <property type="project" value="InterPro"/>
</dbReference>
<keyword evidence="6" id="KW-0812">Transmembrane</keyword>
<dbReference type="PANTHER" id="PTHR11177">
    <property type="entry name" value="CHITINASE"/>
    <property type="match status" value="1"/>
</dbReference>
<comment type="similarity">
    <text evidence="5">Belongs to the glycosyl hydrolase 18 family.</text>
</comment>
<dbReference type="Proteomes" id="UP000000673">
    <property type="component" value="Unassembled WGS sequence"/>
</dbReference>
<keyword evidence="6" id="KW-1133">Transmembrane helix</keyword>
<dbReference type="AlphaFoldDB" id="W5JMU7"/>
<organism evidence="8">
    <name type="scientific">Anopheles darlingi</name>
    <name type="common">Mosquito</name>
    <dbReference type="NCBI Taxonomy" id="43151"/>
    <lineage>
        <taxon>Eukaryota</taxon>
        <taxon>Metazoa</taxon>
        <taxon>Ecdysozoa</taxon>
        <taxon>Arthropoda</taxon>
        <taxon>Hexapoda</taxon>
        <taxon>Insecta</taxon>
        <taxon>Pterygota</taxon>
        <taxon>Neoptera</taxon>
        <taxon>Endopterygota</taxon>
        <taxon>Diptera</taxon>
        <taxon>Nematocera</taxon>
        <taxon>Culicoidea</taxon>
        <taxon>Culicidae</taxon>
        <taxon>Anophelinae</taxon>
        <taxon>Anopheles</taxon>
    </lineage>
</organism>
<evidence type="ECO:0000313" key="9">
    <source>
        <dbReference type="EnsemblMetazoa" id="ADAC004038-PA"/>
    </source>
</evidence>
<evidence type="ECO:0000256" key="3">
    <source>
        <dbReference type="ARBA" id="ARBA00023295"/>
    </source>
</evidence>
<dbReference type="PROSITE" id="PS01095">
    <property type="entry name" value="GH18_1"/>
    <property type="match status" value="1"/>
</dbReference>
<evidence type="ECO:0000256" key="2">
    <source>
        <dbReference type="ARBA" id="ARBA00022801"/>
    </source>
</evidence>
<dbReference type="GO" id="GO:0006032">
    <property type="term" value="P:chitin catabolic process"/>
    <property type="evidence" value="ECO:0007669"/>
    <property type="project" value="TreeGrafter"/>
</dbReference>
<dbReference type="InterPro" id="IPR029070">
    <property type="entry name" value="Chitinase_insertion_sf"/>
</dbReference>
<keyword evidence="10" id="KW-1185">Reference proteome</keyword>
<dbReference type="GO" id="GO:0005576">
    <property type="term" value="C:extracellular region"/>
    <property type="evidence" value="ECO:0007669"/>
    <property type="project" value="TreeGrafter"/>
</dbReference>
<keyword evidence="1" id="KW-0732">Signal</keyword>
<reference evidence="8" key="2">
    <citation type="submission" date="2010-05" db="EMBL/GenBank/DDBJ databases">
        <authorList>
            <person name="Almeida L.G."/>
            <person name="Nicolas M.F."/>
            <person name="Souza R.C."/>
            <person name="Vasconcelos A.T.R."/>
        </authorList>
    </citation>
    <scope>NUCLEOTIDE SEQUENCE</scope>
</reference>
<dbReference type="EnsemblMetazoa" id="ADAC004038-RA">
    <property type="protein sequence ID" value="ADAC004038-PA"/>
    <property type="gene ID" value="ADAC004038"/>
</dbReference>
<dbReference type="InterPro" id="IPR001223">
    <property type="entry name" value="Glyco_hydro18_cat"/>
</dbReference>
<dbReference type="VEuPathDB" id="VectorBase:ADAR2_011076"/>
<dbReference type="PROSITE" id="PS51910">
    <property type="entry name" value="GH18_2"/>
    <property type="match status" value="1"/>
</dbReference>
<protein>
    <submittedName>
        <fullName evidence="8">Brain chitinase and chia</fullName>
    </submittedName>
</protein>
<dbReference type="Gene3D" id="3.20.20.80">
    <property type="entry name" value="Glycosidases"/>
    <property type="match status" value="1"/>
</dbReference>
<evidence type="ECO:0000313" key="10">
    <source>
        <dbReference type="Proteomes" id="UP000000673"/>
    </source>
</evidence>
<dbReference type="GO" id="GO:0004568">
    <property type="term" value="F:chitinase activity"/>
    <property type="evidence" value="ECO:0007669"/>
    <property type="project" value="TreeGrafter"/>
</dbReference>
<dbReference type="eggNOG" id="KOG2806">
    <property type="taxonomic scope" value="Eukaryota"/>
</dbReference>
<dbReference type="InterPro" id="IPR001579">
    <property type="entry name" value="Glyco_hydro_18_chit_AS"/>
</dbReference>
<proteinExistence type="inferred from homology"/>
<dbReference type="SUPFAM" id="SSF51445">
    <property type="entry name" value="(Trans)glycosidases"/>
    <property type="match status" value="1"/>
</dbReference>
<keyword evidence="6" id="KW-0472">Membrane</keyword>
<accession>W5JMU7</accession>
<evidence type="ECO:0000256" key="4">
    <source>
        <dbReference type="RuleBase" id="RU000489"/>
    </source>
</evidence>
<dbReference type="FunCoup" id="W5JMU7">
    <property type="interactions" value="52"/>
</dbReference>
<dbReference type="SUPFAM" id="SSF54556">
    <property type="entry name" value="Chitinase insertion domain"/>
    <property type="match status" value="1"/>
</dbReference>
<dbReference type="Gene3D" id="3.10.50.10">
    <property type="match status" value="1"/>
</dbReference>
<gene>
    <name evidence="8" type="ORF">AND_004038</name>
</gene>
<dbReference type="VEuPathDB" id="VectorBase:ADAC004038"/>
<dbReference type="InterPro" id="IPR017853">
    <property type="entry name" value="GH"/>
</dbReference>
<sequence>MKSLDPWQDLKEDYGKGGYERLTSMRKTNPHLKVLLAIGGWDEGSEKYSNFTANATNRQEFVINALDYVRQYDFDGLDLDWEYPTQRGGDPVDRGNFVALVQELSTLFKKHNLLLTSAFAASKKVIDEAYDIPALSKYLDFLHIMCYDYHGSWDGKIGPNAPLSSSDFLSIEYTIEHLLNLGAPTSKIVLGLPFYGRTFVSPIVGASMGDDAEEVGFPGPATKENGFMGYNEICEELKRNPSDWRLSWDAVSAEMVASKSNDTASQVIVYDSTRSIAKKVRFAMRQKLAGLLVWSIDTDDFSGFCKPELDTYEDFAEKVNISLLSIPPPVNGKYPLLKTINNAIVLAAEELAEENVTPDIPEDVTADETESYDPSAARSLFAMISVGHVIVVISLFKDFAISFSFFNS</sequence>
<evidence type="ECO:0000259" key="7">
    <source>
        <dbReference type="PROSITE" id="PS51910"/>
    </source>
</evidence>
<dbReference type="SMART" id="SM00636">
    <property type="entry name" value="Glyco_18"/>
    <property type="match status" value="1"/>
</dbReference>
<name>W5JMU7_ANODA</name>
<dbReference type="OMA" id="KYVACYF"/>
<evidence type="ECO:0000256" key="1">
    <source>
        <dbReference type="ARBA" id="ARBA00022729"/>
    </source>
</evidence>
<dbReference type="EMBL" id="ADMH02001066">
    <property type="protein sequence ID" value="ETN64225.1"/>
    <property type="molecule type" value="Genomic_DNA"/>
</dbReference>
<dbReference type="PANTHER" id="PTHR11177:SF403">
    <property type="entry name" value="CHITINASE 2-RELATED"/>
    <property type="match status" value="1"/>
</dbReference>
<reference evidence="9" key="4">
    <citation type="submission" date="2015-06" db="UniProtKB">
        <authorList>
            <consortium name="EnsemblMetazoa"/>
        </authorList>
    </citation>
    <scope>IDENTIFICATION</scope>
</reference>